<feature type="repeat" description="ANK" evidence="1">
    <location>
        <begin position="104"/>
        <end position="136"/>
    </location>
</feature>
<protein>
    <submittedName>
        <fullName evidence="3">Uncharacterized protein</fullName>
    </submittedName>
</protein>
<dbReference type="EnsemblPlants" id="ORUFI12G19940.6">
    <property type="protein sequence ID" value="ORUFI12G19940.6"/>
    <property type="gene ID" value="ORUFI12G19940"/>
</dbReference>
<dbReference type="PANTHER" id="PTHR46224:SF37">
    <property type="entry name" value="OS12G0600100 PROTEIN"/>
    <property type="match status" value="1"/>
</dbReference>
<dbReference type="PROSITE" id="PS50088">
    <property type="entry name" value="ANK_REPEAT"/>
    <property type="match status" value="4"/>
</dbReference>
<feature type="repeat" description="ANK" evidence="1">
    <location>
        <begin position="37"/>
        <end position="59"/>
    </location>
</feature>
<dbReference type="PROSITE" id="PS50005">
    <property type="entry name" value="TPR"/>
    <property type="match status" value="1"/>
</dbReference>
<dbReference type="InterPro" id="IPR019734">
    <property type="entry name" value="TPR_rpt"/>
</dbReference>
<dbReference type="InterPro" id="IPR051616">
    <property type="entry name" value="Cul2-RING_E3_ligase_SR"/>
</dbReference>
<keyword evidence="2" id="KW-0802">TPR repeat</keyword>
<organism evidence="3 4">
    <name type="scientific">Oryza rufipogon</name>
    <name type="common">Brownbeard rice</name>
    <name type="synonym">Asian wild rice</name>
    <dbReference type="NCBI Taxonomy" id="4529"/>
    <lineage>
        <taxon>Eukaryota</taxon>
        <taxon>Viridiplantae</taxon>
        <taxon>Streptophyta</taxon>
        <taxon>Embryophyta</taxon>
        <taxon>Tracheophyta</taxon>
        <taxon>Spermatophyta</taxon>
        <taxon>Magnoliopsida</taxon>
        <taxon>Liliopsida</taxon>
        <taxon>Poales</taxon>
        <taxon>Poaceae</taxon>
        <taxon>BOP clade</taxon>
        <taxon>Oryzoideae</taxon>
        <taxon>Oryzeae</taxon>
        <taxon>Oryzinae</taxon>
        <taxon>Oryza</taxon>
    </lineage>
</organism>
<dbReference type="Pfam" id="PF13637">
    <property type="entry name" value="Ank_4"/>
    <property type="match status" value="1"/>
</dbReference>
<dbReference type="InterPro" id="IPR036770">
    <property type="entry name" value="Ankyrin_rpt-contain_sf"/>
</dbReference>
<dbReference type="Proteomes" id="UP000008022">
    <property type="component" value="Unassembled WGS sequence"/>
</dbReference>
<dbReference type="SUPFAM" id="SSF48452">
    <property type="entry name" value="TPR-like"/>
    <property type="match status" value="1"/>
</dbReference>
<evidence type="ECO:0000313" key="4">
    <source>
        <dbReference type="Proteomes" id="UP000008022"/>
    </source>
</evidence>
<dbReference type="Gene3D" id="1.25.40.10">
    <property type="entry name" value="Tetratricopeptide repeat domain"/>
    <property type="match status" value="1"/>
</dbReference>
<accession>A0A0E0RJM6</accession>
<evidence type="ECO:0000256" key="1">
    <source>
        <dbReference type="PROSITE-ProRule" id="PRU00023"/>
    </source>
</evidence>
<dbReference type="InterPro" id="IPR002110">
    <property type="entry name" value="Ankyrin_rpt"/>
</dbReference>
<feature type="repeat" description="TPR" evidence="2">
    <location>
        <begin position="311"/>
        <end position="344"/>
    </location>
</feature>
<dbReference type="PRINTS" id="PR01415">
    <property type="entry name" value="ANKYRIN"/>
</dbReference>
<dbReference type="Gene3D" id="1.25.40.20">
    <property type="entry name" value="Ankyrin repeat-containing domain"/>
    <property type="match status" value="3"/>
</dbReference>
<evidence type="ECO:0000256" key="2">
    <source>
        <dbReference type="PROSITE-ProRule" id="PRU00339"/>
    </source>
</evidence>
<dbReference type="Pfam" id="PF00515">
    <property type="entry name" value="TPR_1"/>
    <property type="match status" value="1"/>
</dbReference>
<dbReference type="PANTHER" id="PTHR46224">
    <property type="entry name" value="ANKYRIN REPEAT FAMILY PROTEIN"/>
    <property type="match status" value="1"/>
</dbReference>
<keyword evidence="4" id="KW-1185">Reference proteome</keyword>
<dbReference type="SMART" id="SM00028">
    <property type="entry name" value="TPR"/>
    <property type="match status" value="2"/>
</dbReference>
<dbReference type="PROSITE" id="PS50293">
    <property type="entry name" value="TPR_REGION"/>
    <property type="match status" value="1"/>
</dbReference>
<feature type="repeat" description="ANK" evidence="1">
    <location>
        <begin position="136"/>
        <end position="183"/>
    </location>
</feature>
<reference evidence="3" key="2">
    <citation type="submission" date="2015-06" db="UniProtKB">
        <authorList>
            <consortium name="EnsemblPlants"/>
        </authorList>
    </citation>
    <scope>IDENTIFICATION</scope>
</reference>
<name>A0A0E0RJM6_ORYRU</name>
<keyword evidence="1" id="KW-0040">ANK repeat</keyword>
<feature type="repeat" description="ANK" evidence="1">
    <location>
        <begin position="71"/>
        <end position="103"/>
    </location>
</feature>
<dbReference type="SUPFAM" id="SSF48403">
    <property type="entry name" value="Ankyrin repeat"/>
    <property type="match status" value="1"/>
</dbReference>
<dbReference type="PROSITE" id="PS50297">
    <property type="entry name" value="ANK_REP_REGION"/>
    <property type="match status" value="3"/>
</dbReference>
<dbReference type="AlphaFoldDB" id="A0A0E0RJM6"/>
<sequence length="370" mass="40686">MASSPSAVVLQAALDGDLHLLCEMAKKLDLRGFKDMNGRNALHLAASYGHLEICKFLVEESGLDVNSGSHRGETPILLAACDGDINVLIYLLDHGGDPAIPNAGGFTPLHYAAEYGHVDVVRLLLSKGVHVDPLNYSGAPLHLATANDHDQVAKVLLEHVDDGSADIVKILLEAGADPNIRNEDGRIPIMMAAARGQRELVEILFPRTKPIPCLPDWSVDGIIRTMRFTRTEPEDAVPVEILVSDSKLNAKEAFAEGEYITAIYFYTKALEKAPLDATLFANRSLCWLRLREGDVALLDARRCKALRPGWSKAWYREGAALSLLKNYREAAAAFTEALKLDPENYEIKNALREALECRKRAARSEEDKNP</sequence>
<dbReference type="InterPro" id="IPR011990">
    <property type="entry name" value="TPR-like_helical_dom_sf"/>
</dbReference>
<proteinExistence type="predicted"/>
<dbReference type="Gramene" id="ORUFI12G19940.6">
    <property type="protein sequence ID" value="ORUFI12G19940.6"/>
    <property type="gene ID" value="ORUFI12G19940"/>
</dbReference>
<evidence type="ECO:0000313" key="3">
    <source>
        <dbReference type="EnsemblPlants" id="ORUFI12G19940.6"/>
    </source>
</evidence>
<dbReference type="Pfam" id="PF12796">
    <property type="entry name" value="Ank_2"/>
    <property type="match status" value="2"/>
</dbReference>
<reference evidence="4" key="1">
    <citation type="submission" date="2013-06" db="EMBL/GenBank/DDBJ databases">
        <authorList>
            <person name="Zhao Q."/>
        </authorList>
    </citation>
    <scope>NUCLEOTIDE SEQUENCE</scope>
    <source>
        <strain evidence="4">cv. W1943</strain>
    </source>
</reference>
<dbReference type="SMART" id="SM00248">
    <property type="entry name" value="ANK"/>
    <property type="match status" value="5"/>
</dbReference>